<gene>
    <name evidence="10" type="ORF">BCR36DRAFT_404120</name>
</gene>
<evidence type="ECO:0000313" key="10">
    <source>
        <dbReference type="EMBL" id="ORX51443.1"/>
    </source>
</evidence>
<dbReference type="InterPro" id="IPR044280">
    <property type="entry name" value="Hac1/HY5"/>
</dbReference>
<reference evidence="10 11" key="1">
    <citation type="submission" date="2016-08" db="EMBL/GenBank/DDBJ databases">
        <title>Genomes of anaerobic fungi encode conserved fungal cellulosomes for biomass hydrolysis.</title>
        <authorList>
            <consortium name="DOE Joint Genome Institute"/>
            <person name="Haitjema C.H."/>
            <person name="Gilmore S.P."/>
            <person name="Henske J.K."/>
            <person name="Solomon K.V."/>
            <person name="De Groot R."/>
            <person name="Kuo A."/>
            <person name="Mondo S.J."/>
            <person name="Salamov A.A."/>
            <person name="Labutti K."/>
            <person name="Zhao Z."/>
            <person name="Chiniquy J."/>
            <person name="Barry K."/>
            <person name="Brewer H.M."/>
            <person name="Purvine S.O."/>
            <person name="Wright A.T."/>
            <person name="Boxma B."/>
            <person name="Van Alen T."/>
            <person name="Hackstein J.H."/>
            <person name="Baker S.E."/>
            <person name="Grigoriev I.V."/>
            <person name="O'Malley M.A."/>
        </authorList>
    </citation>
    <scope>NUCLEOTIDE SEQUENCE [LARGE SCALE GENOMIC DNA]</scope>
    <source>
        <strain evidence="11">finn</strain>
    </source>
</reference>
<dbReference type="GO" id="GO:0005634">
    <property type="term" value="C:nucleus"/>
    <property type="evidence" value="ECO:0007669"/>
    <property type="project" value="UniProtKB-SubCell"/>
</dbReference>
<dbReference type="Proteomes" id="UP000193719">
    <property type="component" value="Unassembled WGS sequence"/>
</dbReference>
<dbReference type="SMART" id="SM00338">
    <property type="entry name" value="BRLZ"/>
    <property type="match status" value="1"/>
</dbReference>
<dbReference type="PANTHER" id="PTHR46714:SF6">
    <property type="entry name" value="TRANSCRIPTIONAL ACTIVATOR HAC1"/>
    <property type="match status" value="1"/>
</dbReference>
<dbReference type="PROSITE" id="PS50217">
    <property type="entry name" value="BZIP"/>
    <property type="match status" value="1"/>
</dbReference>
<sequence>MSTLNILPKPILKEQVNINEEEKINKELERERKRRERIIRNRASANASRQKKKKYIESLEKMNVELIKHKEKIDKENKKLKDENANLKLQVQHLTQILSQMNTIYNNSKINSIEQFHIPNDLLPNNNVNSLSPRNNFTFDINSPESISDISLASPLYEDIRSIPSTNINSIANNDNENNFISNLNSPESISDISLASPLYEDIHSIPLTNINTIPKGNDNINTLIFNIDTISPQSSVGEPAALTNENSLQRTLFCQRITCQILQMVVLIKSLIISLVKEITLIMLQVIQILTYLPLDNNNNKTCKKLYQKKNYILHYIPISIQKTLLQKNQYQNYHKNKCYSYWNFKHIYWKDKMT</sequence>
<dbReference type="Gene3D" id="1.20.5.170">
    <property type="match status" value="1"/>
</dbReference>
<evidence type="ECO:0000256" key="1">
    <source>
        <dbReference type="ARBA" id="ARBA00004123"/>
    </source>
</evidence>
<comment type="similarity">
    <text evidence="2">Belongs to the bZIP family.</text>
</comment>
<feature type="coiled-coil region" evidence="8">
    <location>
        <begin position="11"/>
        <end position="97"/>
    </location>
</feature>
<evidence type="ECO:0000256" key="7">
    <source>
        <dbReference type="ARBA" id="ARBA00023242"/>
    </source>
</evidence>
<accession>A0A1Y1VAQ5</accession>
<dbReference type="PANTHER" id="PTHR46714">
    <property type="entry name" value="TRANSCRIPTIONAL ACTIVATOR HAC1"/>
    <property type="match status" value="1"/>
</dbReference>
<protein>
    <recommendedName>
        <fullName evidence="9">BZIP domain-containing protein</fullName>
    </recommendedName>
</protein>
<dbReference type="GO" id="GO:0000981">
    <property type="term" value="F:DNA-binding transcription factor activity, RNA polymerase II-specific"/>
    <property type="evidence" value="ECO:0007669"/>
    <property type="project" value="InterPro"/>
</dbReference>
<dbReference type="SUPFAM" id="SSF57959">
    <property type="entry name" value="Leucine zipper domain"/>
    <property type="match status" value="1"/>
</dbReference>
<evidence type="ECO:0000256" key="6">
    <source>
        <dbReference type="ARBA" id="ARBA00023230"/>
    </source>
</evidence>
<evidence type="ECO:0000256" key="5">
    <source>
        <dbReference type="ARBA" id="ARBA00023163"/>
    </source>
</evidence>
<dbReference type="Pfam" id="PF00170">
    <property type="entry name" value="bZIP_1"/>
    <property type="match status" value="1"/>
</dbReference>
<comment type="subcellular location">
    <subcellularLocation>
        <location evidence="1">Nucleus</location>
    </subcellularLocation>
</comment>
<feature type="domain" description="BZIP" evidence="9">
    <location>
        <begin position="31"/>
        <end position="94"/>
    </location>
</feature>
<comment type="caution">
    <text evidence="10">The sequence shown here is derived from an EMBL/GenBank/DDBJ whole genome shotgun (WGS) entry which is preliminary data.</text>
</comment>
<keyword evidence="5" id="KW-0804">Transcription</keyword>
<dbReference type="GO" id="GO:0006986">
    <property type="term" value="P:response to unfolded protein"/>
    <property type="evidence" value="ECO:0007669"/>
    <property type="project" value="UniProtKB-KW"/>
</dbReference>
<keyword evidence="8" id="KW-0175">Coiled coil</keyword>
<keyword evidence="11" id="KW-1185">Reference proteome</keyword>
<keyword evidence="3" id="KW-0805">Transcription regulation</keyword>
<evidence type="ECO:0000256" key="3">
    <source>
        <dbReference type="ARBA" id="ARBA00023015"/>
    </source>
</evidence>
<dbReference type="OrthoDB" id="10536591at2759"/>
<evidence type="ECO:0000256" key="4">
    <source>
        <dbReference type="ARBA" id="ARBA00023125"/>
    </source>
</evidence>
<evidence type="ECO:0000259" key="9">
    <source>
        <dbReference type="PROSITE" id="PS50217"/>
    </source>
</evidence>
<dbReference type="InterPro" id="IPR046347">
    <property type="entry name" value="bZIP_sf"/>
</dbReference>
<dbReference type="STRING" id="1754191.A0A1Y1VAQ5"/>
<name>A0A1Y1VAQ5_9FUNG</name>
<keyword evidence="7" id="KW-0539">Nucleus</keyword>
<keyword evidence="4" id="KW-0238">DNA-binding</keyword>
<dbReference type="GO" id="GO:0045944">
    <property type="term" value="P:positive regulation of transcription by RNA polymerase II"/>
    <property type="evidence" value="ECO:0007669"/>
    <property type="project" value="InterPro"/>
</dbReference>
<keyword evidence="6" id="KW-0834">Unfolded protein response</keyword>
<proteinExistence type="inferred from homology"/>
<dbReference type="AlphaFoldDB" id="A0A1Y1VAQ5"/>
<dbReference type="CDD" id="cd14686">
    <property type="entry name" value="bZIP"/>
    <property type="match status" value="1"/>
</dbReference>
<dbReference type="EMBL" id="MCFH01000018">
    <property type="protein sequence ID" value="ORX51443.1"/>
    <property type="molecule type" value="Genomic_DNA"/>
</dbReference>
<evidence type="ECO:0000313" key="11">
    <source>
        <dbReference type="Proteomes" id="UP000193719"/>
    </source>
</evidence>
<organism evidence="10 11">
    <name type="scientific">Piromyces finnis</name>
    <dbReference type="NCBI Taxonomy" id="1754191"/>
    <lineage>
        <taxon>Eukaryota</taxon>
        <taxon>Fungi</taxon>
        <taxon>Fungi incertae sedis</taxon>
        <taxon>Chytridiomycota</taxon>
        <taxon>Chytridiomycota incertae sedis</taxon>
        <taxon>Neocallimastigomycetes</taxon>
        <taxon>Neocallimastigales</taxon>
        <taxon>Neocallimastigaceae</taxon>
        <taxon>Piromyces</taxon>
    </lineage>
</organism>
<reference evidence="10 11" key="2">
    <citation type="submission" date="2016-08" db="EMBL/GenBank/DDBJ databases">
        <title>Pervasive Adenine N6-methylation of Active Genes in Fungi.</title>
        <authorList>
            <consortium name="DOE Joint Genome Institute"/>
            <person name="Mondo S.J."/>
            <person name="Dannebaum R.O."/>
            <person name="Kuo R.C."/>
            <person name="Labutti K."/>
            <person name="Haridas S."/>
            <person name="Kuo A."/>
            <person name="Salamov A."/>
            <person name="Ahrendt S.R."/>
            <person name="Lipzen A."/>
            <person name="Sullivan W."/>
            <person name="Andreopoulos W.B."/>
            <person name="Clum A."/>
            <person name="Lindquist E."/>
            <person name="Daum C."/>
            <person name="Ramamoorthy G.K."/>
            <person name="Gryganskyi A."/>
            <person name="Culley D."/>
            <person name="Magnuson J.K."/>
            <person name="James T.Y."/>
            <person name="O'Malley M.A."/>
            <person name="Stajich J.E."/>
            <person name="Spatafora J.W."/>
            <person name="Visel A."/>
            <person name="Grigoriev I.V."/>
        </authorList>
    </citation>
    <scope>NUCLEOTIDE SEQUENCE [LARGE SCALE GENOMIC DNA]</scope>
    <source>
        <strain evidence="11">finn</strain>
    </source>
</reference>
<dbReference type="PROSITE" id="PS00036">
    <property type="entry name" value="BZIP_BASIC"/>
    <property type="match status" value="1"/>
</dbReference>
<evidence type="ECO:0000256" key="8">
    <source>
        <dbReference type="SAM" id="Coils"/>
    </source>
</evidence>
<dbReference type="GO" id="GO:0003677">
    <property type="term" value="F:DNA binding"/>
    <property type="evidence" value="ECO:0007669"/>
    <property type="project" value="UniProtKB-KW"/>
</dbReference>
<dbReference type="InterPro" id="IPR004827">
    <property type="entry name" value="bZIP"/>
</dbReference>
<evidence type="ECO:0000256" key="2">
    <source>
        <dbReference type="ARBA" id="ARBA00007163"/>
    </source>
</evidence>